<feature type="transmembrane region" description="Helical" evidence="11">
    <location>
        <begin position="447"/>
        <end position="471"/>
    </location>
</feature>
<dbReference type="InterPro" id="IPR039527">
    <property type="entry name" value="PIGG/GPI7"/>
</dbReference>
<dbReference type="EMBL" id="UYRX01000856">
    <property type="protein sequence ID" value="VDK86694.1"/>
    <property type="molecule type" value="Genomic_DNA"/>
</dbReference>
<evidence type="ECO:0000313" key="13">
    <source>
        <dbReference type="EMBL" id="VDK86694.1"/>
    </source>
</evidence>
<evidence type="ECO:0000256" key="8">
    <source>
        <dbReference type="ARBA" id="ARBA00022989"/>
    </source>
</evidence>
<dbReference type="GO" id="GO:0051267">
    <property type="term" value="F:CP2 mannose-ethanolamine phosphotransferase activity"/>
    <property type="evidence" value="ECO:0007669"/>
    <property type="project" value="TreeGrafter"/>
</dbReference>
<keyword evidence="10" id="KW-0325">Glycoprotein</keyword>
<dbReference type="OMA" id="SWNQTGQ"/>
<dbReference type="InterPro" id="IPR045687">
    <property type="entry name" value="PIGG/GPI7_C"/>
</dbReference>
<dbReference type="PANTHER" id="PTHR23072">
    <property type="entry name" value="PHOSPHATIDYLINOSITOL GLYCAN-RELATED"/>
    <property type="match status" value="1"/>
</dbReference>
<dbReference type="Gene3D" id="3.40.720.10">
    <property type="entry name" value="Alkaline Phosphatase, subunit A"/>
    <property type="match status" value="1"/>
</dbReference>
<feature type="transmembrane region" description="Helical" evidence="11">
    <location>
        <begin position="414"/>
        <end position="435"/>
    </location>
</feature>
<evidence type="ECO:0000256" key="3">
    <source>
        <dbReference type="ARBA" id="ARBA00005315"/>
    </source>
</evidence>
<keyword evidence="9 11" id="KW-0472">Membrane</keyword>
<dbReference type="STRING" id="42156.A0A3P6VA51"/>
<evidence type="ECO:0000256" key="2">
    <source>
        <dbReference type="ARBA" id="ARBA00004687"/>
    </source>
</evidence>
<keyword evidence="6 11" id="KW-0812">Transmembrane</keyword>
<feature type="domain" description="GPI ethanolamine phosphate transferase 2 C-terminal" evidence="12">
    <location>
        <begin position="653"/>
        <end position="803"/>
    </location>
</feature>
<gene>
    <name evidence="13" type="ORF">NLS_LOCUS7757</name>
</gene>
<evidence type="ECO:0000256" key="7">
    <source>
        <dbReference type="ARBA" id="ARBA00022824"/>
    </source>
</evidence>
<feature type="transmembrane region" description="Helical" evidence="11">
    <location>
        <begin position="477"/>
        <end position="495"/>
    </location>
</feature>
<evidence type="ECO:0000256" key="6">
    <source>
        <dbReference type="ARBA" id="ARBA00022692"/>
    </source>
</evidence>
<evidence type="ECO:0000256" key="9">
    <source>
        <dbReference type="ARBA" id="ARBA00023136"/>
    </source>
</evidence>
<feature type="transmembrane region" description="Helical" evidence="11">
    <location>
        <begin position="770"/>
        <end position="791"/>
    </location>
</feature>
<comment type="pathway">
    <text evidence="2">Glycolipid biosynthesis; glycosylphosphatidylinositol-anchor biosynthesis.</text>
</comment>
<feature type="transmembrane region" description="Helical" evidence="11">
    <location>
        <begin position="730"/>
        <end position="749"/>
    </location>
</feature>
<dbReference type="Pfam" id="PF01663">
    <property type="entry name" value="Phosphodiest"/>
    <property type="match status" value="1"/>
</dbReference>
<organism evidence="13 14">
    <name type="scientific">Litomosoides sigmodontis</name>
    <name type="common">Filarial nematode worm</name>
    <dbReference type="NCBI Taxonomy" id="42156"/>
    <lineage>
        <taxon>Eukaryota</taxon>
        <taxon>Metazoa</taxon>
        <taxon>Ecdysozoa</taxon>
        <taxon>Nematoda</taxon>
        <taxon>Chromadorea</taxon>
        <taxon>Rhabditida</taxon>
        <taxon>Spirurina</taxon>
        <taxon>Spiruromorpha</taxon>
        <taxon>Filarioidea</taxon>
        <taxon>Onchocercidae</taxon>
        <taxon>Litomosoides</taxon>
    </lineage>
</organism>
<dbReference type="UniPathway" id="UPA00196"/>
<reference evidence="13 14" key="1">
    <citation type="submission" date="2018-08" db="EMBL/GenBank/DDBJ databases">
        <authorList>
            <person name="Laetsch R D."/>
            <person name="Stevens L."/>
            <person name="Kumar S."/>
            <person name="Blaxter L. M."/>
        </authorList>
    </citation>
    <scope>NUCLEOTIDE SEQUENCE [LARGE SCALE GENOMIC DNA]</scope>
</reference>
<dbReference type="Proteomes" id="UP000277928">
    <property type="component" value="Unassembled WGS sequence"/>
</dbReference>
<sequence length="834" mass="94949">MLVLCLLQIGAVFLFTSGFFFKQIHPYTNSEKKEEDVNNFLNGCSHDSILKETLTKQTVAKLVIILIDAWQEQFFYGRKTMQFLRQLTSDGQAVAFIAHVQTPTVTMPRIKAVTTGMVPSFVDIVMNFASTFISNDNIIDRFNGEGYRCTFCGDETWLRLFPNRFDNHSVGVTSFYVNDFKEVDDIVTHCMRSRLENSVFETWDVMILHYLGLDHIGHSLGGTHSELDNKLIEMDSIIKEIYERLHTVHGTNFSIVVFGDHGMTRSGSHGGSSELETHTPIVYVDGKKRRSSNETLYVASVEQVDIVPTLAGLLNVPIPKASLGVTLLPYIGIDWPKISILLLILRNAEQFRKLGRTSDKLNHCISLSYDSLQKHCTMNVALSIDGLVRECLEELHKVQMQLIHMETDVDTMKIVIAIGLSFTISYICGRLAYFAHSRDTCVFENGSIISIHLAVFAQLIHSCAFFASSLVEEEHDLHYFFFSSCLFAMLMEEFHAWLRNRNGSVHHSNTVKFRKMILLFFLIVIHRLCRGYTESNRRRWILENRSSSSNSTNVMNFYEILTSIGDSKDIPDFSSLLKQFSILRFIFCSFSLLLIGIGFISCYDKKTDHMWLMRLLILVILLGTFLAQYYKSEAIFLVVFLLNIFLLLLLRDLFLSLTVWTILIMRTYNLPLCILQLILGYCLAWTDATPFVVILAIFSSFFYLGNSNNLSTIDIATGFAGVETYQPIRIAVQIVLNTYSGPLLTIFGWRQYLVGKSVTSNSLPQKRNSLLCWMCSVLHLNMSLCLLSLYIQRYHLFVCISFSNIPDPDPNMCNSSVYVGSEFASKAQSDVCDI</sequence>
<keyword evidence="8 11" id="KW-1133">Transmembrane helix</keyword>
<evidence type="ECO:0000256" key="5">
    <source>
        <dbReference type="ARBA" id="ARBA00022679"/>
    </source>
</evidence>
<name>A0A3P6VA51_LITSI</name>
<proteinExistence type="inferred from homology"/>
<feature type="transmembrane region" description="Helical" evidence="11">
    <location>
        <begin position="612"/>
        <end position="630"/>
    </location>
</feature>
<dbReference type="SUPFAM" id="SSF53649">
    <property type="entry name" value="Alkaline phosphatase-like"/>
    <property type="match status" value="1"/>
</dbReference>
<keyword evidence="7" id="KW-0256">Endoplasmic reticulum</keyword>
<dbReference type="OrthoDB" id="272139at2759"/>
<comment type="subcellular location">
    <subcellularLocation>
        <location evidence="1">Endoplasmic reticulum membrane</location>
        <topology evidence="1">Multi-pass membrane protein</topology>
    </subcellularLocation>
</comment>
<evidence type="ECO:0000313" key="14">
    <source>
        <dbReference type="Proteomes" id="UP000277928"/>
    </source>
</evidence>
<dbReference type="GO" id="GO:0005789">
    <property type="term" value="C:endoplasmic reticulum membrane"/>
    <property type="evidence" value="ECO:0007669"/>
    <property type="project" value="UniProtKB-SubCell"/>
</dbReference>
<protein>
    <recommendedName>
        <fullName evidence="12">GPI ethanolamine phosphate transferase 2 C-terminal domain-containing protein</fullName>
    </recommendedName>
</protein>
<dbReference type="InterPro" id="IPR017850">
    <property type="entry name" value="Alkaline_phosphatase_core_sf"/>
</dbReference>
<dbReference type="AlphaFoldDB" id="A0A3P6VA51"/>
<feature type="transmembrane region" description="Helical" evidence="11">
    <location>
        <begin position="636"/>
        <end position="665"/>
    </location>
</feature>
<comment type="similarity">
    <text evidence="3">Belongs to the PIGG/PIGN/PIGO family. PIGG subfamily.</text>
</comment>
<keyword evidence="5" id="KW-0808">Transferase</keyword>
<evidence type="ECO:0000256" key="1">
    <source>
        <dbReference type="ARBA" id="ARBA00004477"/>
    </source>
</evidence>
<feature type="transmembrane region" description="Helical" evidence="11">
    <location>
        <begin position="677"/>
        <end position="704"/>
    </location>
</feature>
<evidence type="ECO:0000256" key="10">
    <source>
        <dbReference type="ARBA" id="ARBA00023180"/>
    </source>
</evidence>
<dbReference type="CDD" id="cd16024">
    <property type="entry name" value="GPI_EPT_2"/>
    <property type="match status" value="1"/>
</dbReference>
<feature type="transmembrane region" description="Helical" evidence="11">
    <location>
        <begin position="582"/>
        <end position="600"/>
    </location>
</feature>
<evidence type="ECO:0000256" key="11">
    <source>
        <dbReference type="SAM" id="Phobius"/>
    </source>
</evidence>
<dbReference type="Pfam" id="PF19316">
    <property type="entry name" value="PIGO_PIGG"/>
    <property type="match status" value="1"/>
</dbReference>
<keyword evidence="4" id="KW-0337">GPI-anchor biosynthesis</keyword>
<keyword evidence="14" id="KW-1185">Reference proteome</keyword>
<evidence type="ECO:0000256" key="4">
    <source>
        <dbReference type="ARBA" id="ARBA00022502"/>
    </source>
</evidence>
<dbReference type="InterPro" id="IPR037674">
    <property type="entry name" value="PIG-G_N"/>
</dbReference>
<evidence type="ECO:0000259" key="12">
    <source>
        <dbReference type="Pfam" id="PF19316"/>
    </source>
</evidence>
<dbReference type="PANTHER" id="PTHR23072:SF0">
    <property type="entry name" value="GPI ETHANOLAMINE PHOSPHATE TRANSFERASE 2"/>
    <property type="match status" value="1"/>
</dbReference>
<accession>A0A3P6VA51</accession>
<dbReference type="GO" id="GO:0006506">
    <property type="term" value="P:GPI anchor biosynthetic process"/>
    <property type="evidence" value="ECO:0007669"/>
    <property type="project" value="UniProtKB-UniPathway"/>
</dbReference>
<dbReference type="InterPro" id="IPR002591">
    <property type="entry name" value="Phosphodiest/P_Trfase"/>
</dbReference>